<dbReference type="AlphaFoldDB" id="M3C6Z1"/>
<evidence type="ECO:0000259" key="3">
    <source>
        <dbReference type="Pfam" id="PF17678"/>
    </source>
</evidence>
<reference evidence="4 5" key="1">
    <citation type="journal article" date="2012" name="PLoS Pathog.">
        <title>Diverse lifestyles and strategies of plant pathogenesis encoded in the genomes of eighteen Dothideomycetes fungi.</title>
        <authorList>
            <person name="Ohm R.A."/>
            <person name="Feau N."/>
            <person name="Henrissat B."/>
            <person name="Schoch C.L."/>
            <person name="Horwitz B.A."/>
            <person name="Barry K.W."/>
            <person name="Condon B.J."/>
            <person name="Copeland A.C."/>
            <person name="Dhillon B."/>
            <person name="Glaser F."/>
            <person name="Hesse C.N."/>
            <person name="Kosti I."/>
            <person name="LaButti K."/>
            <person name="Lindquist E.A."/>
            <person name="Lucas S."/>
            <person name="Salamov A.A."/>
            <person name="Bradshaw R.E."/>
            <person name="Ciuffetti L."/>
            <person name="Hamelin R.C."/>
            <person name="Kema G.H.J."/>
            <person name="Lawrence C."/>
            <person name="Scott J.A."/>
            <person name="Spatafora J.W."/>
            <person name="Turgeon B.G."/>
            <person name="de Wit P.J.G.M."/>
            <person name="Zhong S."/>
            <person name="Goodwin S.B."/>
            <person name="Grigoriev I.V."/>
        </authorList>
    </citation>
    <scope>NUCLEOTIDE SEQUENCE [LARGE SCALE GENOMIC DNA]</scope>
    <source>
        <strain evidence="4 5">SO2202</strain>
    </source>
</reference>
<organism evidence="4 5">
    <name type="scientific">Sphaerulina musiva (strain SO2202)</name>
    <name type="common">Poplar stem canker fungus</name>
    <name type="synonym">Septoria musiva</name>
    <dbReference type="NCBI Taxonomy" id="692275"/>
    <lineage>
        <taxon>Eukaryota</taxon>
        <taxon>Fungi</taxon>
        <taxon>Dikarya</taxon>
        <taxon>Ascomycota</taxon>
        <taxon>Pezizomycotina</taxon>
        <taxon>Dothideomycetes</taxon>
        <taxon>Dothideomycetidae</taxon>
        <taxon>Mycosphaerellales</taxon>
        <taxon>Mycosphaerellaceae</taxon>
        <taxon>Sphaerulina</taxon>
    </lineage>
</organism>
<dbReference type="Pfam" id="PF17678">
    <property type="entry name" value="Glyco_hydro_92N"/>
    <property type="match status" value="1"/>
</dbReference>
<dbReference type="GO" id="GO:0030246">
    <property type="term" value="F:carbohydrate binding"/>
    <property type="evidence" value="ECO:0007669"/>
    <property type="project" value="InterPro"/>
</dbReference>
<dbReference type="GO" id="GO:0006516">
    <property type="term" value="P:glycoprotein catabolic process"/>
    <property type="evidence" value="ECO:0007669"/>
    <property type="project" value="TreeGrafter"/>
</dbReference>
<dbReference type="PANTHER" id="PTHR12143">
    <property type="entry name" value="PEPTIDE N-GLYCANASE PNGASE -RELATED"/>
    <property type="match status" value="1"/>
</dbReference>
<evidence type="ECO:0000259" key="2">
    <source>
        <dbReference type="Pfam" id="PF07971"/>
    </source>
</evidence>
<evidence type="ECO:0000313" key="5">
    <source>
        <dbReference type="Proteomes" id="UP000016931"/>
    </source>
</evidence>
<dbReference type="HOGENOM" id="CLU_003690_4_2_1"/>
<feature type="chain" id="PRO_5004031780" evidence="1">
    <location>
        <begin position="22"/>
        <end position="812"/>
    </location>
</feature>
<dbReference type="GO" id="GO:0005634">
    <property type="term" value="C:nucleus"/>
    <property type="evidence" value="ECO:0007669"/>
    <property type="project" value="TreeGrafter"/>
</dbReference>
<dbReference type="RefSeq" id="XP_016764127.1">
    <property type="nucleotide sequence ID" value="XM_016907576.1"/>
</dbReference>
<protein>
    <submittedName>
        <fullName evidence="4">Glycoside hydrolase family 92 protein</fullName>
    </submittedName>
</protein>
<feature type="domain" description="Glycosyl hydrolase family 92 N-terminal" evidence="3">
    <location>
        <begin position="28"/>
        <end position="302"/>
    </location>
</feature>
<dbReference type="OrthoDB" id="449263at2759"/>
<feature type="domain" description="Glycosyl hydrolase family 92" evidence="2">
    <location>
        <begin position="308"/>
        <end position="789"/>
    </location>
</feature>
<dbReference type="EMBL" id="KB456261">
    <property type="protein sequence ID" value="EMF16006.1"/>
    <property type="molecule type" value="Genomic_DNA"/>
</dbReference>
<gene>
    <name evidence="4" type="ORF">SEPMUDRAFT_154685</name>
</gene>
<dbReference type="InterPro" id="IPR012939">
    <property type="entry name" value="Glyco_hydro_92"/>
</dbReference>
<dbReference type="FunFam" id="1.20.1050.60:FF:000002">
    <property type="entry name" value="Glycosyl hydrolase family 92"/>
    <property type="match status" value="1"/>
</dbReference>
<dbReference type="InterPro" id="IPR005887">
    <property type="entry name" value="GH92_a_mannosidase_put"/>
</dbReference>
<dbReference type="GO" id="GO:0000224">
    <property type="term" value="F:peptide-N4-(N-acetyl-beta-glucosaminyl)asparagine amidase activity"/>
    <property type="evidence" value="ECO:0007669"/>
    <property type="project" value="TreeGrafter"/>
</dbReference>
<dbReference type="STRING" id="692275.M3C6Z1"/>
<dbReference type="GO" id="GO:0005829">
    <property type="term" value="C:cytosol"/>
    <property type="evidence" value="ECO:0007669"/>
    <property type="project" value="TreeGrafter"/>
</dbReference>
<sequence length="812" mass="90603">MIASMAGIQFWMLLLFRHAWAQHDYAQYVNPFIGGEGPTPGLAAGGGDIFVGGAMPFGMAKVGIDTYELNLTTQTINGGWTSQGLVTGVSMMHESGTGGAPKYGIISQMPLTTLDAPVNILDNTTYWQQRTVVNDTASVGYYSTQLENGVTLELAGARHSGIISYDFPAGEKYILVDLSHFLPDTGGSITAQYYAGGSITIQNGGKQYVGWGSYGGGFSNSAPATTYFCGEFEQPPEEAHTFRGRNTAPVQRQHVLSDEPIPHPTFRGRDTEESGPLSDRVGAVFVWPRGGACTVKSRIGISFISTEKACFNMNEEIASWDLNVTVAAAVEEWNRDVFSKIQVPVDDAQNRTDLILLYSHMYFTHLMPSDRRGENPLSDAEDAWDDYYCAWDIFRCTTSLYHILQPEYYQSMIRGLIDIWKYDGYMPDGRSGNYNGLVQGGSDADNILADAYVKNLPNINWTEGYQAMVKDAEVVPYNAFSYVDQSAGIQQGRGALKDWLELGYVSLDRSTRCISRTVEYALNDFSLFQVAKGVAPQDVEKYLNRSANWQSIWAHDHTHKSFTGFLAPRLSNGEFNLTDYNPAQCGRCNWNAITYEATPFEYAFTIPHDMQTLIEFMGGATEFERRLDYIFLPNTSEQNLGDNGAGINTLMNIGNEPDFATPYEYNYINKQAKSVQKSRMLSNQFFKNALYGVPGNSDAGALNSWMIWQMMGMYPVVTQPIYLLSSPWFHDMNVTVNGNATLRITANGLDNQKSYYVRSVEINGKLWDRNWFEHDEVMVTGGRIHFEMGGEMVFWETGDVPPSPGHYMKPRP</sequence>
<keyword evidence="5" id="KW-1185">Reference proteome</keyword>
<dbReference type="InterPro" id="IPR014718">
    <property type="entry name" value="GH-type_carb-bd"/>
</dbReference>
<feature type="signal peptide" evidence="1">
    <location>
        <begin position="1"/>
        <end position="21"/>
    </location>
</feature>
<dbReference type="Proteomes" id="UP000016931">
    <property type="component" value="Unassembled WGS sequence"/>
</dbReference>
<dbReference type="NCBIfam" id="TIGR01180">
    <property type="entry name" value="aman2_put"/>
    <property type="match status" value="1"/>
</dbReference>
<evidence type="ECO:0000313" key="4">
    <source>
        <dbReference type="EMBL" id="EMF16006.1"/>
    </source>
</evidence>
<dbReference type="OMA" id="AFTQMSG"/>
<dbReference type="InterPro" id="IPR050883">
    <property type="entry name" value="PNGase"/>
</dbReference>
<dbReference type="eggNOG" id="ENOG502QR5Q">
    <property type="taxonomic scope" value="Eukaryota"/>
</dbReference>
<dbReference type="Gene3D" id="1.20.1050.60">
    <property type="entry name" value="alpha-1,2-mannosidase"/>
    <property type="match status" value="1"/>
</dbReference>
<dbReference type="GeneID" id="27904713"/>
<dbReference type="Gene3D" id="2.70.98.10">
    <property type="match status" value="1"/>
</dbReference>
<dbReference type="Pfam" id="PF07971">
    <property type="entry name" value="Glyco_hydro_92"/>
    <property type="match status" value="1"/>
</dbReference>
<dbReference type="Gene3D" id="1.20.1610.10">
    <property type="entry name" value="alpha-1,2-mannosidases domains"/>
    <property type="match status" value="1"/>
</dbReference>
<keyword evidence="4" id="KW-0378">Hydrolase</keyword>
<name>M3C6Z1_SPHMS</name>
<accession>M3C6Z1</accession>
<dbReference type="InterPro" id="IPR041371">
    <property type="entry name" value="GH92_N"/>
</dbReference>
<dbReference type="Gene3D" id="3.30.2080.10">
    <property type="entry name" value="GH92 mannosidase domain"/>
    <property type="match status" value="1"/>
</dbReference>
<evidence type="ECO:0000256" key="1">
    <source>
        <dbReference type="SAM" id="SignalP"/>
    </source>
</evidence>
<dbReference type="PANTHER" id="PTHR12143:SF27">
    <property type="entry name" value="ALPHA-1,2-MANNOSIDASE FAMILY PROTEIN (AFU_ORTHOLOGUE AFUA_5G10520)"/>
    <property type="match status" value="1"/>
</dbReference>
<dbReference type="FunFam" id="3.30.2080.10:FF:000001">
    <property type="entry name" value="Alpha-1,2-mannosidase subfamily"/>
    <property type="match status" value="1"/>
</dbReference>
<keyword evidence="1" id="KW-0732">Signal</keyword>
<proteinExistence type="predicted"/>